<name>A0ABD6D9H9_9EURY</name>
<dbReference type="AlphaFoldDB" id="A0ABD6D9H9"/>
<comment type="caution">
    <text evidence="1">The sequence shown here is derived from an EMBL/GenBank/DDBJ whole genome shotgun (WGS) entry which is preliminary data.</text>
</comment>
<dbReference type="RefSeq" id="WP_256396521.1">
    <property type="nucleotide sequence ID" value="NZ_JANHDJ010000004.1"/>
</dbReference>
<dbReference type="EMBL" id="JBHUDM010000004">
    <property type="protein sequence ID" value="MFD1642951.1"/>
    <property type="molecule type" value="Genomic_DNA"/>
</dbReference>
<protein>
    <submittedName>
        <fullName evidence="1">Rod-determining factor RdfA</fullName>
    </submittedName>
</protein>
<dbReference type="Proteomes" id="UP001597052">
    <property type="component" value="Unassembled WGS sequence"/>
</dbReference>
<reference evidence="1 2" key="1">
    <citation type="journal article" date="2019" name="Int. J. Syst. Evol. Microbiol.">
        <title>The Global Catalogue of Microorganisms (GCM) 10K type strain sequencing project: providing services to taxonomists for standard genome sequencing and annotation.</title>
        <authorList>
            <consortium name="The Broad Institute Genomics Platform"/>
            <consortium name="The Broad Institute Genome Sequencing Center for Infectious Disease"/>
            <person name="Wu L."/>
            <person name="Ma J."/>
        </authorList>
    </citation>
    <scope>NUCLEOTIDE SEQUENCE [LARGE SCALE GENOMIC DNA]</scope>
    <source>
        <strain evidence="1 2">CGMCC 1.10593</strain>
    </source>
</reference>
<evidence type="ECO:0000313" key="1">
    <source>
        <dbReference type="EMBL" id="MFD1642951.1"/>
    </source>
</evidence>
<keyword evidence="2" id="KW-1185">Reference proteome</keyword>
<gene>
    <name evidence="1" type="primary">rdfA</name>
    <name evidence="1" type="ORF">ACFSBW_13830</name>
</gene>
<dbReference type="InterPro" id="IPR048925">
    <property type="entry name" value="RdfA"/>
</dbReference>
<organism evidence="1 2">
    <name type="scientific">Halohasta litorea</name>
    <dbReference type="NCBI Taxonomy" id="869891"/>
    <lineage>
        <taxon>Archaea</taxon>
        <taxon>Methanobacteriati</taxon>
        <taxon>Methanobacteriota</taxon>
        <taxon>Stenosarchaea group</taxon>
        <taxon>Halobacteria</taxon>
        <taxon>Halobacteriales</taxon>
        <taxon>Haloferacaceae</taxon>
        <taxon>Halohasta</taxon>
    </lineage>
</organism>
<proteinExistence type="predicted"/>
<dbReference type="Pfam" id="PF21811">
    <property type="entry name" value="RdfA"/>
    <property type="match status" value="1"/>
</dbReference>
<sequence length="211" mass="23561">MTSDNCCKLSRVTADYGISEHVLADSIDVLLANKWLGEGSQPNTALRPLTDWFNRKLLSAVYTKHDRKTLEPQIEADYDALVGDDEGRRQLVVDDLEQDGIDAGTVVDDLISTSSLYRHLTQCLDVGKETQRGSSDTGWEADKIRYAKRMARDRAEDVLRSWENKGELPEATAATVSVDISVECPVCSKRSPILQSHNRGYICEDHMTADE</sequence>
<accession>A0ABD6D9H9</accession>
<evidence type="ECO:0000313" key="2">
    <source>
        <dbReference type="Proteomes" id="UP001597052"/>
    </source>
</evidence>